<dbReference type="CDD" id="cd15719">
    <property type="entry name" value="FYVE_WDFY3"/>
    <property type="match status" value="1"/>
</dbReference>
<dbReference type="PROSITE" id="PS00678">
    <property type="entry name" value="WD_REPEATS_1"/>
    <property type="match status" value="1"/>
</dbReference>
<dbReference type="Pfam" id="PF01363">
    <property type="entry name" value="FYVE"/>
    <property type="match status" value="1"/>
</dbReference>
<dbReference type="PANTHER" id="PTHR46108:SF4">
    <property type="entry name" value="BLUE CHEESE"/>
    <property type="match status" value="1"/>
</dbReference>
<dbReference type="InterPro" id="IPR015943">
    <property type="entry name" value="WD40/YVTN_repeat-like_dom_sf"/>
</dbReference>
<feature type="region of interest" description="Disordered" evidence="8">
    <location>
        <begin position="511"/>
        <end position="537"/>
    </location>
</feature>
<dbReference type="Pfam" id="PF00400">
    <property type="entry name" value="WD40"/>
    <property type="match status" value="2"/>
</dbReference>
<dbReference type="OrthoDB" id="10018316at2759"/>
<gene>
    <name evidence="11" type="ORF">Cfor_06498</name>
</gene>
<dbReference type="InParanoid" id="A0A6L2Q6Y7"/>
<dbReference type="PROSITE" id="PS50178">
    <property type="entry name" value="ZF_FYVE"/>
    <property type="match status" value="1"/>
</dbReference>
<keyword evidence="3" id="KW-0677">Repeat</keyword>
<dbReference type="InterPro" id="IPR036372">
    <property type="entry name" value="BEACH_dom_sf"/>
</dbReference>
<dbReference type="CDD" id="cd06071">
    <property type="entry name" value="Beach"/>
    <property type="match status" value="1"/>
</dbReference>
<name>A0A6L2Q6Y7_COPFO</name>
<dbReference type="SUPFAM" id="SSF57903">
    <property type="entry name" value="FYVE/PHD zinc finger"/>
    <property type="match status" value="1"/>
</dbReference>
<comment type="caution">
    <text evidence="11">The sequence shown here is derived from an EMBL/GenBank/DDBJ whole genome shotgun (WGS) entry which is preliminary data.</text>
</comment>
<evidence type="ECO:0000256" key="5">
    <source>
        <dbReference type="ARBA" id="ARBA00022833"/>
    </source>
</evidence>
<keyword evidence="2" id="KW-0479">Metal-binding</keyword>
<evidence type="ECO:0000256" key="1">
    <source>
        <dbReference type="ARBA" id="ARBA00022574"/>
    </source>
</evidence>
<keyword evidence="5" id="KW-0862">Zinc</keyword>
<dbReference type="SMART" id="SM01026">
    <property type="entry name" value="Beach"/>
    <property type="match status" value="1"/>
</dbReference>
<evidence type="ECO:0000256" key="4">
    <source>
        <dbReference type="ARBA" id="ARBA00022771"/>
    </source>
</evidence>
<dbReference type="InterPro" id="IPR017455">
    <property type="entry name" value="Znf_FYVE-rel"/>
</dbReference>
<dbReference type="SUPFAM" id="SSF81837">
    <property type="entry name" value="BEACH domain"/>
    <property type="match status" value="1"/>
</dbReference>
<dbReference type="InterPro" id="IPR001680">
    <property type="entry name" value="WD40_rpt"/>
</dbReference>
<evidence type="ECO:0000256" key="3">
    <source>
        <dbReference type="ARBA" id="ARBA00022737"/>
    </source>
</evidence>
<evidence type="ECO:0000259" key="10">
    <source>
        <dbReference type="PROSITE" id="PS50197"/>
    </source>
</evidence>
<dbReference type="InterPro" id="IPR019775">
    <property type="entry name" value="WD40_repeat_CS"/>
</dbReference>
<dbReference type="InterPro" id="IPR013083">
    <property type="entry name" value="Znf_RING/FYVE/PHD"/>
</dbReference>
<feature type="domain" description="FYVE-type" evidence="9">
    <location>
        <begin position="783"/>
        <end position="843"/>
    </location>
</feature>
<evidence type="ECO:0000259" key="9">
    <source>
        <dbReference type="PROSITE" id="PS50178"/>
    </source>
</evidence>
<dbReference type="Gene3D" id="1.10.1540.10">
    <property type="entry name" value="BEACH domain"/>
    <property type="match status" value="1"/>
</dbReference>
<evidence type="ECO:0000313" key="12">
    <source>
        <dbReference type="Proteomes" id="UP000502823"/>
    </source>
</evidence>
<dbReference type="Gene3D" id="3.30.40.10">
    <property type="entry name" value="Zinc/RING finger domain, C3HC4 (zinc finger)"/>
    <property type="match status" value="1"/>
</dbReference>
<dbReference type="PROSITE" id="PS50294">
    <property type="entry name" value="WD_REPEATS_REGION"/>
    <property type="match status" value="1"/>
</dbReference>
<dbReference type="InterPro" id="IPR000409">
    <property type="entry name" value="BEACH_dom"/>
</dbReference>
<proteinExistence type="predicted"/>
<dbReference type="InterPro" id="IPR011011">
    <property type="entry name" value="Znf_FYVE_PHD"/>
</dbReference>
<dbReference type="EMBL" id="BLKM01002183">
    <property type="protein sequence ID" value="GFG40486.1"/>
    <property type="molecule type" value="Genomic_DNA"/>
</dbReference>
<dbReference type="InterPro" id="IPR036322">
    <property type="entry name" value="WD40_repeat_dom_sf"/>
</dbReference>
<keyword evidence="1 7" id="KW-0853">WD repeat</keyword>
<evidence type="ECO:0000256" key="2">
    <source>
        <dbReference type="ARBA" id="ARBA00022723"/>
    </source>
</evidence>
<evidence type="ECO:0000256" key="6">
    <source>
        <dbReference type="PROSITE-ProRule" id="PRU00091"/>
    </source>
</evidence>
<feature type="compositionally biased region" description="Polar residues" evidence="8">
    <location>
        <begin position="601"/>
        <end position="616"/>
    </location>
</feature>
<accession>A0A6L2Q6Y7</accession>
<feature type="repeat" description="WD" evidence="7">
    <location>
        <begin position="372"/>
        <end position="413"/>
    </location>
</feature>
<protein>
    <recommendedName>
        <fullName evidence="13">WD repeat and FYVE domain-containing protein 3</fullName>
    </recommendedName>
</protein>
<dbReference type="Pfam" id="PF02138">
    <property type="entry name" value="Beach"/>
    <property type="match status" value="1"/>
</dbReference>
<sequence>MHRSFLCLTRRNISDAALGPWYKEWDDPHGETPPYHYGTHYSSAMIVCSYLVRMEPFTQHFLRLQGGHFDLADRMFNSVREAWLSASKHNMADVKELIPEFFYLPEFLCNSNNFDLGCKQNGVQLGDVVLPPWAKEDPREFIRMHRLALECDYVSQHLHEWIDLIFGYKQYGQAAVEAINVFHHLFYEGNVDIYSIDDPLKKNATIGFINNFGQIPKQLFKKPHPAKKISHRTSVIDPGPITPGLSFTTGDRLFFHNLDNLRPSLQPIKELKGPVGQILHSDKNVLAVEQNKVLVPPSYNKYVAWGFADHSLRVGNYDSDKAVFVCEAMMQSNGEIVACVCPSSKLIVTAGTSSVVTVWEYARKQLSIKQSLYGHTDAVTCLAVSPAYNVIVSGSRDATAIIWDLSRRIFVRQFQGHAAPVAAVAINELTGDIATCAGTWLHVWSINGVELASVNTCVGRADRMQQILCVAFSQTHEWDSQNVVMTGSTDGVVRMWSVDYVQVPKEDKLGISHDESEDNGETAGLPSEMVVSSPPGRDTMTIKVSDTDSAQRVADLVKQMSLSAEFATNDSGISVKSTEQVADTEQLHYAGKGDLHRQQAVRMSSTETQDSPQQSPVVMRRKSSVRANPAFRKSEGSRLLMGSVEGHQRNRAESEGGPGRVGGRMRASKSDTSLTDSFVLVGEGDVGDTPPMLRKDEGQRRRRNPQNILREGFKWQRQLVFRSKLTMHTAYDRKDNTEPASITALAVSKDHRIVYVGDTRGRVFSWSVSDQPGRGMADHWLKDEGADTCENCMVRFTLYERRHHCRNCGQVFCSKCSRFECEISRLRIVKPVRVCQGCYGALKNQHHPGDSAGT</sequence>
<dbReference type="PANTHER" id="PTHR46108">
    <property type="entry name" value="BLUE CHEESE"/>
    <property type="match status" value="1"/>
</dbReference>
<dbReference type="PROSITE" id="PS50197">
    <property type="entry name" value="BEACH"/>
    <property type="match status" value="1"/>
</dbReference>
<feature type="region of interest" description="Disordered" evidence="8">
    <location>
        <begin position="594"/>
        <end position="709"/>
    </location>
</feature>
<dbReference type="Gene3D" id="2.130.10.10">
    <property type="entry name" value="YVTN repeat-like/Quinoprotein amine dehydrogenase"/>
    <property type="match status" value="1"/>
</dbReference>
<reference evidence="12" key="1">
    <citation type="submission" date="2020-01" db="EMBL/GenBank/DDBJ databases">
        <title>Draft genome sequence of the Termite Coptotermes fromosanus.</title>
        <authorList>
            <person name="Itakura S."/>
            <person name="Yosikawa Y."/>
            <person name="Umezawa K."/>
        </authorList>
    </citation>
    <scope>NUCLEOTIDE SEQUENCE [LARGE SCALE GENOMIC DNA]</scope>
</reference>
<dbReference type="InterPro" id="IPR051944">
    <property type="entry name" value="BEACH_domain_protein"/>
</dbReference>
<dbReference type="SMART" id="SM00064">
    <property type="entry name" value="FYVE"/>
    <property type="match status" value="1"/>
</dbReference>
<organism evidence="11 12">
    <name type="scientific">Coptotermes formosanus</name>
    <name type="common">Formosan subterranean termite</name>
    <dbReference type="NCBI Taxonomy" id="36987"/>
    <lineage>
        <taxon>Eukaryota</taxon>
        <taxon>Metazoa</taxon>
        <taxon>Ecdysozoa</taxon>
        <taxon>Arthropoda</taxon>
        <taxon>Hexapoda</taxon>
        <taxon>Insecta</taxon>
        <taxon>Pterygota</taxon>
        <taxon>Neoptera</taxon>
        <taxon>Polyneoptera</taxon>
        <taxon>Dictyoptera</taxon>
        <taxon>Blattodea</taxon>
        <taxon>Blattoidea</taxon>
        <taxon>Termitoidae</taxon>
        <taxon>Rhinotermitidae</taxon>
        <taxon>Coptotermes</taxon>
    </lineage>
</organism>
<evidence type="ECO:0000256" key="7">
    <source>
        <dbReference type="PROSITE-ProRule" id="PRU00221"/>
    </source>
</evidence>
<dbReference type="Proteomes" id="UP000502823">
    <property type="component" value="Unassembled WGS sequence"/>
</dbReference>
<keyword evidence="4 6" id="KW-0863">Zinc-finger</keyword>
<dbReference type="GO" id="GO:0008270">
    <property type="term" value="F:zinc ion binding"/>
    <property type="evidence" value="ECO:0007669"/>
    <property type="project" value="UniProtKB-KW"/>
</dbReference>
<dbReference type="InterPro" id="IPR000306">
    <property type="entry name" value="Znf_FYVE"/>
</dbReference>
<feature type="domain" description="BEACH" evidence="10">
    <location>
        <begin position="1"/>
        <end position="227"/>
    </location>
</feature>
<dbReference type="AlphaFoldDB" id="A0A6L2Q6Y7"/>
<dbReference type="SUPFAM" id="SSF50978">
    <property type="entry name" value="WD40 repeat-like"/>
    <property type="match status" value="1"/>
</dbReference>
<dbReference type="PROSITE" id="PS50082">
    <property type="entry name" value="WD_REPEATS_2"/>
    <property type="match status" value="1"/>
</dbReference>
<evidence type="ECO:0008006" key="13">
    <source>
        <dbReference type="Google" id="ProtNLM"/>
    </source>
</evidence>
<dbReference type="SMART" id="SM00320">
    <property type="entry name" value="WD40"/>
    <property type="match status" value="5"/>
</dbReference>
<evidence type="ECO:0000313" key="11">
    <source>
        <dbReference type="EMBL" id="GFG40486.1"/>
    </source>
</evidence>
<evidence type="ECO:0000256" key="8">
    <source>
        <dbReference type="SAM" id="MobiDB-lite"/>
    </source>
</evidence>
<keyword evidence="12" id="KW-1185">Reference proteome</keyword>